<dbReference type="EMBL" id="CP036274">
    <property type="protein sequence ID" value="QDU27958.1"/>
    <property type="molecule type" value="Genomic_DNA"/>
</dbReference>
<dbReference type="SMART" id="SM00947">
    <property type="entry name" value="Pro_CA"/>
    <property type="match status" value="1"/>
</dbReference>
<keyword evidence="9" id="KW-0456">Lyase</keyword>
<accession>A0A517YCK3</accession>
<feature type="transmembrane region" description="Helical" evidence="7">
    <location>
        <begin position="12"/>
        <end position="35"/>
    </location>
</feature>
<dbReference type="GO" id="GO:0055085">
    <property type="term" value="P:transmembrane transport"/>
    <property type="evidence" value="ECO:0007669"/>
    <property type="project" value="InterPro"/>
</dbReference>
<name>A0A517YCK3_9BACT</name>
<dbReference type="RefSeq" id="WP_145089438.1">
    <property type="nucleotide sequence ID" value="NZ_CP036274.1"/>
</dbReference>
<evidence type="ECO:0000313" key="10">
    <source>
        <dbReference type="Proteomes" id="UP000315017"/>
    </source>
</evidence>
<keyword evidence="6" id="KW-0479">Metal-binding</keyword>
<dbReference type="Gene3D" id="3.40.1050.10">
    <property type="entry name" value="Carbonic anhydrase"/>
    <property type="match status" value="1"/>
</dbReference>
<evidence type="ECO:0000256" key="7">
    <source>
        <dbReference type="SAM" id="Phobius"/>
    </source>
</evidence>
<keyword evidence="5 7" id="KW-0472">Membrane</keyword>
<feature type="transmembrane region" description="Helical" evidence="7">
    <location>
        <begin position="362"/>
        <end position="380"/>
    </location>
</feature>
<feature type="binding site" evidence="6">
    <location>
        <position position="580"/>
    </location>
    <ligand>
        <name>Zn(2+)</name>
        <dbReference type="ChEBI" id="CHEBI:29105"/>
    </ligand>
</feature>
<feature type="transmembrane region" description="Helical" evidence="7">
    <location>
        <begin position="171"/>
        <end position="189"/>
    </location>
</feature>
<feature type="transmembrane region" description="Helical" evidence="7">
    <location>
        <begin position="122"/>
        <end position="140"/>
    </location>
</feature>
<dbReference type="KEGG" id="aagg:ETAA8_30500"/>
<feature type="transmembrane region" description="Helical" evidence="7">
    <location>
        <begin position="41"/>
        <end position="58"/>
    </location>
</feature>
<keyword evidence="4 7" id="KW-1133">Transmembrane helix</keyword>
<reference evidence="9 10" key="1">
    <citation type="submission" date="2019-02" db="EMBL/GenBank/DDBJ databases">
        <title>Deep-cultivation of Planctomycetes and their phenomic and genomic characterization uncovers novel biology.</title>
        <authorList>
            <person name="Wiegand S."/>
            <person name="Jogler M."/>
            <person name="Boedeker C."/>
            <person name="Pinto D."/>
            <person name="Vollmers J."/>
            <person name="Rivas-Marin E."/>
            <person name="Kohn T."/>
            <person name="Peeters S.H."/>
            <person name="Heuer A."/>
            <person name="Rast P."/>
            <person name="Oberbeckmann S."/>
            <person name="Bunk B."/>
            <person name="Jeske O."/>
            <person name="Meyerdierks A."/>
            <person name="Storesund J.E."/>
            <person name="Kallscheuer N."/>
            <person name="Luecker S."/>
            <person name="Lage O.M."/>
            <person name="Pohl T."/>
            <person name="Merkel B.J."/>
            <person name="Hornburger P."/>
            <person name="Mueller R.-W."/>
            <person name="Bruemmer F."/>
            <person name="Labrenz M."/>
            <person name="Spormann A.M."/>
            <person name="Op den Camp H."/>
            <person name="Overmann J."/>
            <person name="Amann R."/>
            <person name="Jetten M.S.M."/>
            <person name="Mascher T."/>
            <person name="Medema M.H."/>
            <person name="Devos D.P."/>
            <person name="Kaster A.-K."/>
            <person name="Ovreas L."/>
            <person name="Rohde M."/>
            <person name="Galperin M.Y."/>
            <person name="Jogler C."/>
        </authorList>
    </citation>
    <scope>NUCLEOTIDE SEQUENCE [LARGE SCALE GENOMIC DNA]</scope>
    <source>
        <strain evidence="9 10">ETA_A8</strain>
    </source>
</reference>
<comment type="cofactor">
    <cofactor evidence="6">
        <name>Zn(2+)</name>
        <dbReference type="ChEBI" id="CHEBI:29105"/>
    </cofactor>
    <text evidence="6">Binds 1 zinc ion per subunit.</text>
</comment>
<dbReference type="Pfam" id="PF00484">
    <property type="entry name" value="Pro_CA"/>
    <property type="match status" value="1"/>
</dbReference>
<dbReference type="InterPro" id="IPR001902">
    <property type="entry name" value="SLC26A/SulP_fam"/>
</dbReference>
<evidence type="ECO:0000256" key="1">
    <source>
        <dbReference type="ARBA" id="ARBA00004141"/>
    </source>
</evidence>
<evidence type="ECO:0000313" key="9">
    <source>
        <dbReference type="EMBL" id="QDU27958.1"/>
    </source>
</evidence>
<keyword evidence="10" id="KW-1185">Reference proteome</keyword>
<dbReference type="InterPro" id="IPR001765">
    <property type="entry name" value="Carbonic_anhydrase"/>
</dbReference>
<evidence type="ECO:0000256" key="2">
    <source>
        <dbReference type="ARBA" id="ARBA00006217"/>
    </source>
</evidence>
<evidence type="ECO:0000256" key="6">
    <source>
        <dbReference type="PIRSR" id="PIRSR601765-1"/>
    </source>
</evidence>
<gene>
    <name evidence="9" type="primary">mtcA2</name>
    <name evidence="9" type="ORF">ETAA8_30500</name>
</gene>
<dbReference type="Proteomes" id="UP000315017">
    <property type="component" value="Chromosome"/>
</dbReference>
<organism evidence="9 10">
    <name type="scientific">Anatilimnocola aggregata</name>
    <dbReference type="NCBI Taxonomy" id="2528021"/>
    <lineage>
        <taxon>Bacteria</taxon>
        <taxon>Pseudomonadati</taxon>
        <taxon>Planctomycetota</taxon>
        <taxon>Planctomycetia</taxon>
        <taxon>Pirellulales</taxon>
        <taxon>Pirellulaceae</taxon>
        <taxon>Anatilimnocola</taxon>
    </lineage>
</organism>
<feature type="domain" description="SLC26A/SulP transporter" evidence="8">
    <location>
        <begin position="14"/>
        <end position="396"/>
    </location>
</feature>
<feature type="transmembrane region" description="Helical" evidence="7">
    <location>
        <begin position="198"/>
        <end position="217"/>
    </location>
</feature>
<keyword evidence="3 7" id="KW-0812">Transmembrane</keyword>
<dbReference type="EC" id="4.2.1.1" evidence="9"/>
<comment type="subcellular location">
    <subcellularLocation>
        <location evidence="1">Membrane</location>
        <topology evidence="1">Multi-pass membrane protein</topology>
    </subcellularLocation>
</comment>
<feature type="transmembrane region" description="Helical" evidence="7">
    <location>
        <begin position="337"/>
        <end position="355"/>
    </location>
</feature>
<feature type="transmembrane region" description="Helical" evidence="7">
    <location>
        <begin position="392"/>
        <end position="422"/>
    </location>
</feature>
<feature type="binding site" evidence="6">
    <location>
        <position position="636"/>
    </location>
    <ligand>
        <name>Zn(2+)</name>
        <dbReference type="ChEBI" id="CHEBI:29105"/>
    </ligand>
</feature>
<sequence>MPLTKKPLSQTLPRDVSAGIVVFLVALPLCLGVALASGAPLLSGVLAGIVGGILVGVLSGSHTSVSGPAAGLTAVVAAQIVSLGSFQTFLLAVVLAGLLQIGLGLVRAGFIASFFPSSVIKGLLAAVGLILILKQIPHIFGHDADPEGDLAFLQPDHENTFTELLRILGDVHPGAAVIGFLSLAILIVWDRWKPLQKSLLPAPLVVVLIGVGLSQLFRQFGSPWAIGNSHLVQVPITESFSGLFGYLQTPDFSQWANPAVYVAALTIAAFASLETLLNLEAVDKLDPRQRTSPPSRELLAQGFGNIATGLIGGLPVTSVVIRSSVNINADAQTKLSAVIHGVLMLVCVGLLPMWLNLIPLSCLAAILLITGAKLVSPALVKQMWNDGRYQFIPFAVTVVAIILSDLLIGILVGLAVSLVFILNSNMRRPIRRSVEKHLGGDVLHIELANQVSFLNRAALAKVLDEVPRGGHLLLDAQKTDYIDPDILDLIREFKEQTAPARGVEVSLLGFRSKYLLEDQTQYVDYATRELQSTLTPQHVLQILKDGHERFRTGQRLTRDLSRQVSATADGQFPLAVVLSCIDSRTPAELIFDLGVGDIFSVRIAGNITSRKVLASVEYGCAVAGAKLILVMGHTRCGAVTAAVSLIGDARTPAEVTGCQHLDYLVSDIQQSTTVTASQASKHLPPAEKQAFVDAVARRNVARVVAEMRSQSQTLDRLVREGRIAIVGAMYDVFSGQIDFLPDDSVVRLQPMEG</sequence>
<dbReference type="AlphaFoldDB" id="A0A517YCK3"/>
<feature type="binding site" evidence="6">
    <location>
        <position position="582"/>
    </location>
    <ligand>
        <name>Zn(2+)</name>
        <dbReference type="ChEBI" id="CHEBI:29105"/>
    </ligand>
</feature>
<dbReference type="GO" id="GO:0004089">
    <property type="term" value="F:carbonate dehydratase activity"/>
    <property type="evidence" value="ECO:0007669"/>
    <property type="project" value="UniProtKB-EC"/>
</dbReference>
<dbReference type="OrthoDB" id="9769739at2"/>
<dbReference type="InterPro" id="IPR011547">
    <property type="entry name" value="SLC26A/SulP_dom"/>
</dbReference>
<feature type="binding site" evidence="6">
    <location>
        <position position="633"/>
    </location>
    <ligand>
        <name>Zn(2+)</name>
        <dbReference type="ChEBI" id="CHEBI:29105"/>
    </ligand>
</feature>
<dbReference type="Pfam" id="PF00916">
    <property type="entry name" value="Sulfate_transp"/>
    <property type="match status" value="1"/>
</dbReference>
<evidence type="ECO:0000256" key="4">
    <source>
        <dbReference type="ARBA" id="ARBA00022989"/>
    </source>
</evidence>
<evidence type="ECO:0000256" key="5">
    <source>
        <dbReference type="ARBA" id="ARBA00023136"/>
    </source>
</evidence>
<feature type="transmembrane region" description="Helical" evidence="7">
    <location>
        <begin position="259"/>
        <end position="277"/>
    </location>
</feature>
<feature type="transmembrane region" description="Helical" evidence="7">
    <location>
        <begin position="298"/>
        <end position="317"/>
    </location>
</feature>
<keyword evidence="6" id="KW-0862">Zinc</keyword>
<dbReference type="SUPFAM" id="SSF53056">
    <property type="entry name" value="beta-carbonic anhydrase, cab"/>
    <property type="match status" value="1"/>
</dbReference>
<proteinExistence type="inferred from homology"/>
<dbReference type="InterPro" id="IPR036874">
    <property type="entry name" value="Carbonic_anhydrase_sf"/>
</dbReference>
<dbReference type="GO" id="GO:0016020">
    <property type="term" value="C:membrane"/>
    <property type="evidence" value="ECO:0007669"/>
    <property type="project" value="UniProtKB-SubCell"/>
</dbReference>
<dbReference type="CDD" id="cd03378">
    <property type="entry name" value="beta_CA_cladeC"/>
    <property type="match status" value="1"/>
</dbReference>
<evidence type="ECO:0000256" key="3">
    <source>
        <dbReference type="ARBA" id="ARBA00022692"/>
    </source>
</evidence>
<comment type="similarity">
    <text evidence="2">Belongs to the beta-class carbonic anhydrase family.</text>
</comment>
<dbReference type="PANTHER" id="PTHR11814">
    <property type="entry name" value="SULFATE TRANSPORTER"/>
    <property type="match status" value="1"/>
</dbReference>
<dbReference type="GO" id="GO:0008270">
    <property type="term" value="F:zinc ion binding"/>
    <property type="evidence" value="ECO:0007669"/>
    <property type="project" value="InterPro"/>
</dbReference>
<evidence type="ECO:0000259" key="8">
    <source>
        <dbReference type="Pfam" id="PF00916"/>
    </source>
</evidence>
<protein>
    <submittedName>
        <fullName evidence="9">Carbonic anhydrase 2</fullName>
        <ecNumber evidence="9">4.2.1.1</ecNumber>
    </submittedName>
</protein>